<gene>
    <name evidence="2" type="ORF">UFOPK1711_01151</name>
</gene>
<evidence type="ECO:0000313" key="2">
    <source>
        <dbReference type="EMBL" id="CAB4580518.1"/>
    </source>
</evidence>
<dbReference type="AlphaFoldDB" id="A0A6J6F6P8"/>
<dbReference type="EMBL" id="CAEZTR010000067">
    <property type="protein sequence ID" value="CAB4580518.1"/>
    <property type="molecule type" value="Genomic_DNA"/>
</dbReference>
<proteinExistence type="predicted"/>
<protein>
    <submittedName>
        <fullName evidence="2">Unannotated protein</fullName>
    </submittedName>
</protein>
<accession>A0A6J6F6P8</accession>
<keyword evidence="1" id="KW-0175">Coiled coil</keyword>
<organism evidence="2">
    <name type="scientific">freshwater metagenome</name>
    <dbReference type="NCBI Taxonomy" id="449393"/>
    <lineage>
        <taxon>unclassified sequences</taxon>
        <taxon>metagenomes</taxon>
        <taxon>ecological metagenomes</taxon>
    </lineage>
</organism>
<name>A0A6J6F6P8_9ZZZZ</name>
<sequence length="139" mass="16096">MIAGKSTLTRWGQWWRMASAMVRLRREVNELRTRVDKLTVRVDELDVLVHHEMAMTDAALEKMRSDFDHALSQNKRRCDMFRIGWWHDLAPGGRSRPKVEYFGAGDFQKLMMRLAELRTGGNHAVVEVAGIGSWKRVSL</sequence>
<reference evidence="2" key="1">
    <citation type="submission" date="2020-05" db="EMBL/GenBank/DDBJ databases">
        <authorList>
            <person name="Chiriac C."/>
            <person name="Salcher M."/>
            <person name="Ghai R."/>
            <person name="Kavagutti S V."/>
        </authorList>
    </citation>
    <scope>NUCLEOTIDE SEQUENCE</scope>
</reference>
<evidence type="ECO:0000256" key="1">
    <source>
        <dbReference type="SAM" id="Coils"/>
    </source>
</evidence>
<feature type="coiled-coil region" evidence="1">
    <location>
        <begin position="21"/>
        <end position="48"/>
    </location>
</feature>